<dbReference type="AlphaFoldDB" id="A0A6B0UNA0"/>
<protein>
    <submittedName>
        <fullName evidence="2">Putative nucleolar transcription factor 1</fullName>
    </submittedName>
</protein>
<accession>A0A6B0UNA0</accession>
<proteinExistence type="predicted"/>
<keyword evidence="1" id="KW-0732">Signal</keyword>
<sequence length="120" mass="13082">MTASFGLVASWVAVTMHSSPFVSGLFLPSLQFFVHDRDKKPVQSSFGNTFFVQPSESGVEMIEFFGRIENASFSLLLLIACGIELHCRFPIVTIKTTSMASSNSIIVDGGRSSVRSSVQQ</sequence>
<evidence type="ECO:0000313" key="2">
    <source>
        <dbReference type="EMBL" id="MXU91093.1"/>
    </source>
</evidence>
<feature type="chain" id="PRO_5025680883" evidence="1">
    <location>
        <begin position="25"/>
        <end position="120"/>
    </location>
</feature>
<feature type="signal peptide" evidence="1">
    <location>
        <begin position="1"/>
        <end position="24"/>
    </location>
</feature>
<reference evidence="2" key="1">
    <citation type="submission" date="2019-12" db="EMBL/GenBank/DDBJ databases">
        <title>An insight into the sialome of adult female Ixodes ricinus ticks feeding for 6 days.</title>
        <authorList>
            <person name="Perner J."/>
            <person name="Ribeiro J.M.C."/>
        </authorList>
    </citation>
    <scope>NUCLEOTIDE SEQUENCE</scope>
    <source>
        <strain evidence="2">Semi-engorged</strain>
        <tissue evidence="2">Salivary glands</tissue>
    </source>
</reference>
<evidence type="ECO:0000256" key="1">
    <source>
        <dbReference type="SAM" id="SignalP"/>
    </source>
</evidence>
<name>A0A6B0UNA0_IXORI</name>
<dbReference type="EMBL" id="GIFC01009010">
    <property type="protein sequence ID" value="MXU91093.1"/>
    <property type="molecule type" value="Transcribed_RNA"/>
</dbReference>
<organism evidence="2">
    <name type="scientific">Ixodes ricinus</name>
    <name type="common">Common tick</name>
    <name type="synonym">Acarus ricinus</name>
    <dbReference type="NCBI Taxonomy" id="34613"/>
    <lineage>
        <taxon>Eukaryota</taxon>
        <taxon>Metazoa</taxon>
        <taxon>Ecdysozoa</taxon>
        <taxon>Arthropoda</taxon>
        <taxon>Chelicerata</taxon>
        <taxon>Arachnida</taxon>
        <taxon>Acari</taxon>
        <taxon>Parasitiformes</taxon>
        <taxon>Ixodida</taxon>
        <taxon>Ixodoidea</taxon>
        <taxon>Ixodidae</taxon>
        <taxon>Ixodinae</taxon>
        <taxon>Ixodes</taxon>
    </lineage>
</organism>